<organism evidence="1">
    <name type="scientific">marine sediment metagenome</name>
    <dbReference type="NCBI Taxonomy" id="412755"/>
    <lineage>
        <taxon>unclassified sequences</taxon>
        <taxon>metagenomes</taxon>
        <taxon>ecological metagenomes</taxon>
    </lineage>
</organism>
<dbReference type="AlphaFoldDB" id="A0A0F9IPQ6"/>
<evidence type="ECO:0000313" key="1">
    <source>
        <dbReference type="EMBL" id="KKM54857.1"/>
    </source>
</evidence>
<protein>
    <submittedName>
        <fullName evidence="1">Uncharacterized protein</fullName>
    </submittedName>
</protein>
<dbReference type="EMBL" id="LAZR01011897">
    <property type="protein sequence ID" value="KKM54857.1"/>
    <property type="molecule type" value="Genomic_DNA"/>
</dbReference>
<proteinExistence type="predicted"/>
<gene>
    <name evidence="1" type="ORF">LCGC14_1553110</name>
</gene>
<reference evidence="1" key="1">
    <citation type="journal article" date="2015" name="Nature">
        <title>Complex archaea that bridge the gap between prokaryotes and eukaryotes.</title>
        <authorList>
            <person name="Spang A."/>
            <person name="Saw J.H."/>
            <person name="Jorgensen S.L."/>
            <person name="Zaremba-Niedzwiedzka K."/>
            <person name="Martijn J."/>
            <person name="Lind A.E."/>
            <person name="van Eijk R."/>
            <person name="Schleper C."/>
            <person name="Guy L."/>
            <person name="Ettema T.J."/>
        </authorList>
    </citation>
    <scope>NUCLEOTIDE SEQUENCE</scope>
</reference>
<name>A0A0F9IPQ6_9ZZZZ</name>
<sequence>MKFKIEKDTKVLTHLQGATYHIKTGFTSITTDVRVTFDMGDLWFAPLDLNFKGSGSQTLFAGNILRGDLDWYKHVIRNFYGFNLPKNTRNIDCIIVERANVYVIQPEDPATDTYSHIREEKRMLQRMKQPQGGYLLPGHLPK</sequence>
<comment type="caution">
    <text evidence="1">The sequence shown here is derived from an EMBL/GenBank/DDBJ whole genome shotgun (WGS) entry which is preliminary data.</text>
</comment>
<accession>A0A0F9IPQ6</accession>